<dbReference type="OrthoDB" id="8904568at2"/>
<reference evidence="2 3" key="1">
    <citation type="submission" date="2011-09" db="EMBL/GenBank/DDBJ databases">
        <authorList>
            <consortium name="US DOE Joint Genome Institute (JGI-PGF)"/>
            <person name="Lucas S."/>
            <person name="Han J."/>
            <person name="Lapidus A."/>
            <person name="Cheng J.-F."/>
            <person name="Goodwin L."/>
            <person name="Pitluck S."/>
            <person name="Peters L."/>
            <person name="Land M.L."/>
            <person name="Hauser L."/>
            <person name="Orellana R."/>
            <person name="Lovley D."/>
            <person name="Woyke T.J."/>
        </authorList>
    </citation>
    <scope>NUCLEOTIDE SEQUENCE [LARGE SCALE GENOMIC DNA]</scope>
    <source>
        <strain evidence="2 3">2ac9</strain>
    </source>
</reference>
<dbReference type="NCBIfam" id="TIGR02595">
    <property type="entry name" value="PEP_CTERM"/>
    <property type="match status" value="1"/>
</dbReference>
<dbReference type="Pfam" id="PF07589">
    <property type="entry name" value="PEP-CTERM"/>
    <property type="match status" value="1"/>
</dbReference>
<protein>
    <submittedName>
        <fullName evidence="2">PEP-CTERM putative exosortase interaction domain-containing protein</fullName>
    </submittedName>
</protein>
<dbReference type="Proteomes" id="UP000005778">
    <property type="component" value="Chromosome"/>
</dbReference>
<name>I5B358_9BACT</name>
<reference evidence="2 3" key="2">
    <citation type="submission" date="2012-02" db="EMBL/GenBank/DDBJ databases">
        <title>Improved High-Quality Draft sequence of Desulfobacter postgatei 2ac9.</title>
        <authorList>
            <consortium name="US DOE Joint Genome Institute"/>
            <person name="Lucas S."/>
            <person name="Han J."/>
            <person name="Lapidus A."/>
            <person name="Cheng J.-F."/>
            <person name="Goodwin L."/>
            <person name="Pitluck S."/>
            <person name="Peters L."/>
            <person name="Ovchinnikova G."/>
            <person name="Held B."/>
            <person name="Detter J.C."/>
            <person name="Han C."/>
            <person name="Tapia R."/>
            <person name="Land M."/>
            <person name="Hauser L."/>
            <person name="Kyrpides N."/>
            <person name="Ivanova N."/>
            <person name="Pagani I."/>
            <person name="Orellana R."/>
            <person name="Lovley D."/>
            <person name="Woyke T."/>
        </authorList>
    </citation>
    <scope>NUCLEOTIDE SEQUENCE [LARGE SCALE GENOMIC DNA]</scope>
    <source>
        <strain evidence="2 3">2ac9</strain>
    </source>
</reference>
<keyword evidence="3" id="KW-1185">Reference proteome</keyword>
<evidence type="ECO:0000313" key="2">
    <source>
        <dbReference type="EMBL" id="EIM63921.1"/>
    </source>
</evidence>
<dbReference type="HOGENOM" id="CLU_1029459_0_0_7"/>
<dbReference type="RefSeq" id="WP_004073307.1">
    <property type="nucleotide sequence ID" value="NZ_CM001488.1"/>
</dbReference>
<sequence>MMKKLLTLLLLYGALVFVLTGVCFGADYVYNFTPWDNDLDDLDHSAAYSWEINMTGAVDSTNAVSYKPDQVITSMVLTFDDIYDNSNDYNNKIYLSVLVSAGEEGGKIKDWDGLGSYEEDRFIRNGDVDYYHDNRSGYVNYFTNDLNNGAVSQLNVIENVVTQKTKRNDIDVTFTPGVNDTSGTVTIVDKAASTTTTVSSSGVKDLFEWARDGVFELGFDPDCHFYNRGISLMVYTSESTGASHAPEPETLVLFGLGLLGASAFGRKRFS</sequence>
<dbReference type="AlphaFoldDB" id="I5B358"/>
<proteinExistence type="predicted"/>
<accession>I5B358</accession>
<feature type="domain" description="Ice-binding protein C-terminal" evidence="1">
    <location>
        <begin position="245"/>
        <end position="267"/>
    </location>
</feature>
<dbReference type="EMBL" id="CM001488">
    <property type="protein sequence ID" value="EIM63921.1"/>
    <property type="molecule type" value="Genomic_DNA"/>
</dbReference>
<organism evidence="2 3">
    <name type="scientific">Desulfobacter postgatei 2ac9</name>
    <dbReference type="NCBI Taxonomy" id="879212"/>
    <lineage>
        <taxon>Bacteria</taxon>
        <taxon>Pseudomonadati</taxon>
        <taxon>Thermodesulfobacteriota</taxon>
        <taxon>Desulfobacteria</taxon>
        <taxon>Desulfobacterales</taxon>
        <taxon>Desulfobacteraceae</taxon>
        <taxon>Desulfobacter</taxon>
    </lineage>
</organism>
<evidence type="ECO:0000259" key="1">
    <source>
        <dbReference type="Pfam" id="PF07589"/>
    </source>
</evidence>
<gene>
    <name evidence="2" type="ORF">DespoDRAFT_02022</name>
</gene>
<evidence type="ECO:0000313" key="3">
    <source>
        <dbReference type="Proteomes" id="UP000005778"/>
    </source>
</evidence>
<dbReference type="InterPro" id="IPR013424">
    <property type="entry name" value="Ice-binding_C"/>
</dbReference>